<sequence length="171" mass="17707">MTMESAGPATTVEASEFVLGVARQVSGRLAPEESGFFDEVAAAWRAGLEQGRAPGGGVGFGIEEALVTAIVIEVVAASVREVLGLGAGAAKSWWRRVLSRRTRSGRELAGTALPAVDGRIVVSAAQVTRLRDVSRRHATALGLDESAADLLADALVGAIHLPETSSHDGRP</sequence>
<evidence type="ECO:0000313" key="1">
    <source>
        <dbReference type="EMBL" id="MFC5924655.1"/>
    </source>
</evidence>
<dbReference type="Proteomes" id="UP001596226">
    <property type="component" value="Unassembled WGS sequence"/>
</dbReference>
<proteinExistence type="predicted"/>
<reference evidence="2" key="1">
    <citation type="journal article" date="2019" name="Int. J. Syst. Evol. Microbiol.">
        <title>The Global Catalogue of Microorganisms (GCM) 10K type strain sequencing project: providing services to taxonomists for standard genome sequencing and annotation.</title>
        <authorList>
            <consortium name="The Broad Institute Genomics Platform"/>
            <consortium name="The Broad Institute Genome Sequencing Center for Infectious Disease"/>
            <person name="Wu L."/>
            <person name="Ma J."/>
        </authorList>
    </citation>
    <scope>NUCLEOTIDE SEQUENCE [LARGE SCALE GENOMIC DNA]</scope>
    <source>
        <strain evidence="2">CGMCC 4.7144</strain>
    </source>
</reference>
<keyword evidence="2" id="KW-1185">Reference proteome</keyword>
<dbReference type="EMBL" id="JBHSQS010000008">
    <property type="protein sequence ID" value="MFC5924655.1"/>
    <property type="molecule type" value="Genomic_DNA"/>
</dbReference>
<evidence type="ECO:0000313" key="2">
    <source>
        <dbReference type="Proteomes" id="UP001596226"/>
    </source>
</evidence>
<protein>
    <submittedName>
        <fullName evidence="1">Uncharacterized protein</fullName>
    </submittedName>
</protein>
<gene>
    <name evidence="1" type="ORF">ACFQGL_15010</name>
</gene>
<name>A0ABW1H5N1_9ACTN</name>
<organism evidence="1 2">
    <name type="scientific">Micromonospora vulcania</name>
    <dbReference type="NCBI Taxonomy" id="1441873"/>
    <lineage>
        <taxon>Bacteria</taxon>
        <taxon>Bacillati</taxon>
        <taxon>Actinomycetota</taxon>
        <taxon>Actinomycetes</taxon>
        <taxon>Micromonosporales</taxon>
        <taxon>Micromonosporaceae</taxon>
        <taxon>Micromonospora</taxon>
    </lineage>
</organism>
<dbReference type="RefSeq" id="WP_377511735.1">
    <property type="nucleotide sequence ID" value="NZ_JBHSQS010000008.1"/>
</dbReference>
<comment type="caution">
    <text evidence="1">The sequence shown here is derived from an EMBL/GenBank/DDBJ whole genome shotgun (WGS) entry which is preliminary data.</text>
</comment>
<accession>A0ABW1H5N1</accession>